<comment type="caution">
    <text evidence="1">The sequence shown here is derived from an EMBL/GenBank/DDBJ whole genome shotgun (WGS) entry which is preliminary data.</text>
</comment>
<name>E0PEZ0_STREI</name>
<keyword evidence="2" id="KW-1185">Reference proteome</keyword>
<evidence type="ECO:0000313" key="2">
    <source>
        <dbReference type="Proteomes" id="UP000004290"/>
    </source>
</evidence>
<dbReference type="HOGENOM" id="CLU_3297140_0_0_9"/>
<reference evidence="1 2" key="1">
    <citation type="submission" date="2010-07" db="EMBL/GenBank/DDBJ databases">
        <authorList>
            <person name="Muzny D."/>
            <person name="Qin X."/>
            <person name="Deng J."/>
            <person name="Jiang H."/>
            <person name="Liu Y."/>
            <person name="Qu J."/>
            <person name="Song X.-Z."/>
            <person name="Zhang L."/>
            <person name="Thornton R."/>
            <person name="Coyle M."/>
            <person name="Francisco L."/>
            <person name="Jackson L."/>
            <person name="Javaid M."/>
            <person name="Korchina V."/>
            <person name="Kovar C."/>
            <person name="Mata R."/>
            <person name="Mathew T."/>
            <person name="Ngo R."/>
            <person name="Nguyen L."/>
            <person name="Nguyen N."/>
            <person name="Okwuonu G."/>
            <person name="Ongeri F."/>
            <person name="Pham C."/>
            <person name="Simmons D."/>
            <person name="Wilczek-Boney K."/>
            <person name="Hale W."/>
            <person name="Jakkamsetti A."/>
            <person name="Pham P."/>
            <person name="Ruth R."/>
            <person name="San Lucas F."/>
            <person name="Warren J."/>
            <person name="Zhang J."/>
            <person name="Zhao Z."/>
            <person name="Zhou C."/>
            <person name="Zhu D."/>
            <person name="Lee S."/>
            <person name="Bess C."/>
            <person name="Blankenburg K."/>
            <person name="Forbes L."/>
            <person name="Fu Q."/>
            <person name="Gubbala S."/>
            <person name="Hirani K."/>
            <person name="Jayaseelan J.C."/>
            <person name="Lara F."/>
            <person name="Munidasa M."/>
            <person name="Palculict T."/>
            <person name="Patil S."/>
            <person name="Pu L.-L."/>
            <person name="Saada N."/>
            <person name="Tang L."/>
            <person name="Weissenberger G."/>
            <person name="Zhu Y."/>
            <person name="Hemphill L."/>
            <person name="Shang Y."/>
            <person name="Youmans B."/>
            <person name="Ayvaz T."/>
            <person name="Ross M."/>
            <person name="Santibanez J."/>
            <person name="Aqrawi P."/>
            <person name="Gross S."/>
            <person name="Joshi V."/>
            <person name="Fowler G."/>
            <person name="Nazareth L."/>
            <person name="Reid J."/>
            <person name="Worley K."/>
            <person name="Petrosino J."/>
            <person name="Highlander S."/>
            <person name="Gibbs R."/>
        </authorList>
    </citation>
    <scope>NUCLEOTIDE SEQUENCE [LARGE SCALE GENOMIC DNA]</scope>
    <source>
        <strain evidence="1 2">ATCC 700338</strain>
    </source>
</reference>
<gene>
    <name evidence="1" type="ORF">HMPREF9319_1413</name>
</gene>
<organism evidence="1 2">
    <name type="scientific">Streptococcus equinus ATCC 700338</name>
    <dbReference type="NCBI Taxonomy" id="864569"/>
    <lineage>
        <taxon>Bacteria</taxon>
        <taxon>Bacillati</taxon>
        <taxon>Bacillota</taxon>
        <taxon>Bacilli</taxon>
        <taxon>Lactobacillales</taxon>
        <taxon>Streptococcaceae</taxon>
        <taxon>Streptococcus</taxon>
    </lineage>
</organism>
<dbReference type="AlphaFoldDB" id="E0PEZ0"/>
<accession>E0PEZ0</accession>
<protein>
    <submittedName>
        <fullName evidence="1">Uncharacterized protein</fullName>
    </submittedName>
</protein>
<dbReference type="EMBL" id="AEEL01000017">
    <property type="protein sequence ID" value="EFM27087.1"/>
    <property type="molecule type" value="Genomic_DNA"/>
</dbReference>
<proteinExistence type="predicted"/>
<dbReference type="Proteomes" id="UP000004290">
    <property type="component" value="Unassembled WGS sequence"/>
</dbReference>
<evidence type="ECO:0000313" key="1">
    <source>
        <dbReference type="EMBL" id="EFM27087.1"/>
    </source>
</evidence>
<sequence>MKNNKKVQWTFLCSSPKTGKREGPVDLFMFEPEIGKQICV</sequence>